<dbReference type="SUPFAM" id="SSF57184">
    <property type="entry name" value="Growth factor receptor domain"/>
    <property type="match status" value="1"/>
</dbReference>
<dbReference type="AlphaFoldDB" id="A0A7G2CCL6"/>
<dbReference type="InterPro" id="IPR006212">
    <property type="entry name" value="Furin_repeat"/>
</dbReference>
<sequence length="664" mass="69063">MKTTRRLLSVGAVAALLAATSVSSFEYTADHKCFQDDLVDGTLKITKDATDATCYFDTDTTTVLDLDSLPDSQVTVRTTYTDLKGTLVVRGKTSQDYPANAKINIQMQQVKVSDGGLVSFEGTLPKDLYFAVEGATGSKTTQQSLLQFSNTVVFGENSVFYVTGAELEWASGSPGYLVDFLGPVSLSNKVFIELTSNKLTNAKGALSIPEDVSLTGSGILVDDNTCTSCTGALVSTGGLTLADNSIFRVTRSNTDTSTSLVEHTGSIDLSGKSLYIIRDSKAASGSIFTIPGTAAQFTIDGASIVTIVNVEAAHAGTDRTNPIPTIVDGSECKVYGGDVTVDGTVLKDIDAFANKGITVTDIVNGDGSSPQDAATCLPISCLQGYKSGAEKDSQGGCQCTCTTGYNAPACLPVDDPLAGLLGGCPAQCAACDSEGKCSRCPSGYSLKDGDCISCNVDNCVKCDVADTCVDCGTLQLVGGKCVKCEVSVVGEKCTACSADNVCSECPFPIKDGKCITCDTAIVGTQCKECSATNVCSSCRTDTYHVVDGKCVEKDNGSGESEPVCDDDHKAHCAKCNKAGECVQCETDGDYNLVDGHCVLPTCTVPNCYICEDGKPTVCARCNTGFTMNQEKSYCRPDGNGAQRASTSFVALGVAVVSAVVAALL</sequence>
<reference evidence="2 3" key="1">
    <citation type="submission" date="2020-08" db="EMBL/GenBank/DDBJ databases">
        <authorList>
            <person name="Newling K."/>
            <person name="Davey J."/>
            <person name="Forrester S."/>
        </authorList>
    </citation>
    <scope>NUCLEOTIDE SEQUENCE [LARGE SCALE GENOMIC DNA]</scope>
    <source>
        <strain evidence="3">Crithidia deanei Carvalho (ATCC PRA-265)</strain>
    </source>
</reference>
<evidence type="ECO:0000313" key="3">
    <source>
        <dbReference type="Proteomes" id="UP000515908"/>
    </source>
</evidence>
<dbReference type="InterPro" id="IPR009030">
    <property type="entry name" value="Growth_fac_rcpt_cys_sf"/>
</dbReference>
<keyword evidence="1" id="KW-0732">Signal</keyword>
<organism evidence="2 3">
    <name type="scientific">Angomonas deanei</name>
    <dbReference type="NCBI Taxonomy" id="59799"/>
    <lineage>
        <taxon>Eukaryota</taxon>
        <taxon>Discoba</taxon>
        <taxon>Euglenozoa</taxon>
        <taxon>Kinetoplastea</taxon>
        <taxon>Metakinetoplastina</taxon>
        <taxon>Trypanosomatida</taxon>
        <taxon>Trypanosomatidae</taxon>
        <taxon>Strigomonadinae</taxon>
        <taxon>Angomonas</taxon>
    </lineage>
</organism>
<gene>
    <name evidence="2" type="ORF">ADEAN_000473700</name>
</gene>
<dbReference type="SMART" id="SM00261">
    <property type="entry name" value="FU"/>
    <property type="match status" value="3"/>
</dbReference>
<evidence type="ECO:0000313" key="2">
    <source>
        <dbReference type="EMBL" id="CAD2217259.1"/>
    </source>
</evidence>
<keyword evidence="3" id="KW-1185">Reference proteome</keyword>
<proteinExistence type="predicted"/>
<dbReference type="VEuPathDB" id="TriTrypDB:ADEAN_000473700"/>
<protein>
    <submittedName>
        <fullName evidence="2">Uncharacterized protein</fullName>
    </submittedName>
</protein>
<dbReference type="Proteomes" id="UP000515908">
    <property type="component" value="Chromosome 08"/>
</dbReference>
<feature type="chain" id="PRO_5028806305" evidence="1">
    <location>
        <begin position="25"/>
        <end position="664"/>
    </location>
</feature>
<accession>A0A7G2CCL6</accession>
<evidence type="ECO:0000256" key="1">
    <source>
        <dbReference type="SAM" id="SignalP"/>
    </source>
</evidence>
<name>A0A7G2CCL6_9TRYP</name>
<feature type="signal peptide" evidence="1">
    <location>
        <begin position="1"/>
        <end position="24"/>
    </location>
</feature>
<dbReference type="EMBL" id="LR877152">
    <property type="protein sequence ID" value="CAD2217259.1"/>
    <property type="molecule type" value="Genomic_DNA"/>
</dbReference>